<evidence type="ECO:0000313" key="2">
    <source>
        <dbReference type="EMBL" id="MFD2036239.1"/>
    </source>
</evidence>
<dbReference type="PANTHER" id="PTHR37299">
    <property type="entry name" value="TRANSCRIPTIONAL REGULATOR-RELATED"/>
    <property type="match status" value="1"/>
</dbReference>
<dbReference type="EMBL" id="JBHUHR010000039">
    <property type="protein sequence ID" value="MFD2036239.1"/>
    <property type="molecule type" value="Genomic_DNA"/>
</dbReference>
<sequence length="108" mass="12803">MRTENFITLKNENEILRIRSDEILYVTVEGKILTCKTEDETIFHCTMALNRLVEELPEYFLRISRSCLVNVKKIKRYYRHKKLVILSDGSEHKVAGRRLKSLLKYLEG</sequence>
<keyword evidence="3" id="KW-1185">Reference proteome</keyword>
<accession>A0ABW4VPZ2</accession>
<feature type="domain" description="HTH LytTR-type" evidence="1">
    <location>
        <begin position="7"/>
        <end position="108"/>
    </location>
</feature>
<dbReference type="Gene3D" id="2.40.50.1020">
    <property type="entry name" value="LytTr DNA-binding domain"/>
    <property type="match status" value="1"/>
</dbReference>
<dbReference type="RefSeq" id="WP_376887269.1">
    <property type="nucleotide sequence ID" value="NZ_JBHUHR010000039.1"/>
</dbReference>
<dbReference type="InterPro" id="IPR007492">
    <property type="entry name" value="LytTR_DNA-bd_dom"/>
</dbReference>
<dbReference type="Proteomes" id="UP001597361">
    <property type="component" value="Unassembled WGS sequence"/>
</dbReference>
<dbReference type="SMART" id="SM00850">
    <property type="entry name" value="LytTR"/>
    <property type="match status" value="1"/>
</dbReference>
<name>A0ABW4VPZ2_9BACT</name>
<dbReference type="PANTHER" id="PTHR37299:SF1">
    <property type="entry name" value="STAGE 0 SPORULATION PROTEIN A HOMOLOG"/>
    <property type="match status" value="1"/>
</dbReference>
<evidence type="ECO:0000259" key="1">
    <source>
        <dbReference type="PROSITE" id="PS50930"/>
    </source>
</evidence>
<reference evidence="3" key="1">
    <citation type="journal article" date="2019" name="Int. J. Syst. Evol. Microbiol.">
        <title>The Global Catalogue of Microorganisms (GCM) 10K type strain sequencing project: providing services to taxonomists for standard genome sequencing and annotation.</title>
        <authorList>
            <consortium name="The Broad Institute Genomics Platform"/>
            <consortium name="The Broad Institute Genome Sequencing Center for Infectious Disease"/>
            <person name="Wu L."/>
            <person name="Ma J."/>
        </authorList>
    </citation>
    <scope>NUCLEOTIDE SEQUENCE [LARGE SCALE GENOMIC DNA]</scope>
    <source>
        <strain evidence="3">CGMCC 1.15180</strain>
    </source>
</reference>
<dbReference type="Pfam" id="PF04397">
    <property type="entry name" value="LytTR"/>
    <property type="match status" value="1"/>
</dbReference>
<proteinExistence type="predicted"/>
<protein>
    <submittedName>
        <fullName evidence="2">LytR/AlgR family response regulator transcription factor</fullName>
    </submittedName>
</protein>
<gene>
    <name evidence="2" type="ORF">ACFSKL_15655</name>
</gene>
<organism evidence="2 3">
    <name type="scientific">Belliella marina</name>
    <dbReference type="NCBI Taxonomy" id="1644146"/>
    <lineage>
        <taxon>Bacteria</taxon>
        <taxon>Pseudomonadati</taxon>
        <taxon>Bacteroidota</taxon>
        <taxon>Cytophagia</taxon>
        <taxon>Cytophagales</taxon>
        <taxon>Cyclobacteriaceae</taxon>
        <taxon>Belliella</taxon>
    </lineage>
</organism>
<dbReference type="PROSITE" id="PS50930">
    <property type="entry name" value="HTH_LYTTR"/>
    <property type="match status" value="1"/>
</dbReference>
<comment type="caution">
    <text evidence="2">The sequence shown here is derived from an EMBL/GenBank/DDBJ whole genome shotgun (WGS) entry which is preliminary data.</text>
</comment>
<evidence type="ECO:0000313" key="3">
    <source>
        <dbReference type="Proteomes" id="UP001597361"/>
    </source>
</evidence>
<dbReference type="InterPro" id="IPR046947">
    <property type="entry name" value="LytR-like"/>
</dbReference>